<gene>
    <name evidence="5" type="ORF">EV666_1076</name>
</gene>
<dbReference type="PANTHER" id="PTHR47235">
    <property type="entry name" value="BLR6548 PROTEIN"/>
    <property type="match status" value="1"/>
</dbReference>
<evidence type="ECO:0000313" key="5">
    <source>
        <dbReference type="EMBL" id="TCO12980.1"/>
    </source>
</evidence>
<dbReference type="InterPro" id="IPR028081">
    <property type="entry name" value="Leu-bd"/>
</dbReference>
<dbReference type="CDD" id="cd06343">
    <property type="entry name" value="PBP1_ABC_ligand_binding-like"/>
    <property type="match status" value="1"/>
</dbReference>
<evidence type="ECO:0000313" key="6">
    <source>
        <dbReference type="Proteomes" id="UP000294881"/>
    </source>
</evidence>
<evidence type="ECO:0000256" key="3">
    <source>
        <dbReference type="SAM" id="SignalP"/>
    </source>
</evidence>
<dbReference type="Proteomes" id="UP000294881">
    <property type="component" value="Unassembled WGS sequence"/>
</dbReference>
<dbReference type="PROSITE" id="PS51318">
    <property type="entry name" value="TAT"/>
    <property type="match status" value="1"/>
</dbReference>
<dbReference type="InterPro" id="IPR006311">
    <property type="entry name" value="TAT_signal"/>
</dbReference>
<reference evidence="5 6" key="1">
    <citation type="submission" date="2019-03" db="EMBL/GenBank/DDBJ databases">
        <title>Genomic Encyclopedia of Type Strains, Phase IV (KMG-IV): sequencing the most valuable type-strain genomes for metagenomic binning, comparative biology and taxonomic classification.</title>
        <authorList>
            <person name="Goeker M."/>
        </authorList>
    </citation>
    <scope>NUCLEOTIDE SEQUENCE [LARGE SCALE GENOMIC DNA]</scope>
    <source>
        <strain evidence="5 6">DSM 22958</strain>
    </source>
</reference>
<dbReference type="SUPFAM" id="SSF53822">
    <property type="entry name" value="Periplasmic binding protein-like I"/>
    <property type="match status" value="1"/>
</dbReference>
<sequence>MTQPSRRHVLGGMAALCVAPFPGKAFANDLTGVTDSEIVIGTTTSLSGPVSALGTQARCQAAYFRMINDQGGVAGRKIRFIIYDDGFSPPKTVEQTRRLIENDRVSFLFGMLGTAPNSAVVKYINQKKVPHLFLAVNGNKWGDYKNHPWTMGFAPNARIEAQVYTKYALQQNPEATFAVLYQNDDLGKDYVAGVRDVLKDRFETRARAISHEVTDPTIDSQLVALRATGANVLLSGTTAKFVAQSIRKVHELQWKPMHFMANGAASIKGVINPAGPERALGVISCGYMKDVADPVWSQDGAIVDYIAFMKKYFPEGDPLEGYNQYAFLVSEALMTVLRQCGGDLSRENIMKQATNLKDVALPMLLPGIRVNTSPTNYFPIREVQLMRFDGKGWQRFGEIIEGAG</sequence>
<dbReference type="PANTHER" id="PTHR47235:SF1">
    <property type="entry name" value="BLR6548 PROTEIN"/>
    <property type="match status" value="1"/>
</dbReference>
<dbReference type="InterPro" id="IPR028082">
    <property type="entry name" value="Peripla_BP_I"/>
</dbReference>
<dbReference type="OrthoDB" id="9147078at2"/>
<dbReference type="Pfam" id="PF13458">
    <property type="entry name" value="Peripla_BP_6"/>
    <property type="match status" value="1"/>
</dbReference>
<proteinExistence type="inferred from homology"/>
<dbReference type="AlphaFoldDB" id="A0A4R2GS19"/>
<dbReference type="RefSeq" id="WP_132006538.1">
    <property type="nucleotide sequence ID" value="NZ_JBHUNN010000001.1"/>
</dbReference>
<comment type="caution">
    <text evidence="5">The sequence shown here is derived from an EMBL/GenBank/DDBJ whole genome shotgun (WGS) entry which is preliminary data.</text>
</comment>
<feature type="signal peptide" evidence="3">
    <location>
        <begin position="1"/>
        <end position="27"/>
    </location>
</feature>
<comment type="similarity">
    <text evidence="1">Belongs to the leucine-binding protein family.</text>
</comment>
<dbReference type="EMBL" id="SLWL01000007">
    <property type="protein sequence ID" value="TCO12980.1"/>
    <property type="molecule type" value="Genomic_DNA"/>
</dbReference>
<feature type="chain" id="PRO_5020404446" evidence="3">
    <location>
        <begin position="28"/>
        <end position="404"/>
    </location>
</feature>
<feature type="domain" description="Leucine-binding protein" evidence="4">
    <location>
        <begin position="37"/>
        <end position="390"/>
    </location>
</feature>
<evidence type="ECO:0000256" key="2">
    <source>
        <dbReference type="ARBA" id="ARBA00022729"/>
    </source>
</evidence>
<keyword evidence="2 3" id="KW-0732">Signal</keyword>
<organism evidence="5 6">
    <name type="scientific">Camelimonas lactis</name>
    <dbReference type="NCBI Taxonomy" id="659006"/>
    <lineage>
        <taxon>Bacteria</taxon>
        <taxon>Pseudomonadati</taxon>
        <taxon>Pseudomonadota</taxon>
        <taxon>Alphaproteobacteria</taxon>
        <taxon>Hyphomicrobiales</taxon>
        <taxon>Chelatococcaceae</taxon>
        <taxon>Camelimonas</taxon>
    </lineage>
</organism>
<evidence type="ECO:0000259" key="4">
    <source>
        <dbReference type="Pfam" id="PF13458"/>
    </source>
</evidence>
<keyword evidence="6" id="KW-1185">Reference proteome</keyword>
<evidence type="ECO:0000256" key="1">
    <source>
        <dbReference type="ARBA" id="ARBA00010062"/>
    </source>
</evidence>
<accession>A0A4R2GS19</accession>
<name>A0A4R2GS19_9HYPH</name>
<dbReference type="Gene3D" id="3.40.50.2300">
    <property type="match status" value="2"/>
</dbReference>
<protein>
    <submittedName>
        <fullName evidence="5">Branched-chain amino acid transport system substrate-binding protein</fullName>
    </submittedName>
</protein>